<organism evidence="4 5">
    <name type="scientific">Eleusine coracana subsp. coracana</name>
    <dbReference type="NCBI Taxonomy" id="191504"/>
    <lineage>
        <taxon>Eukaryota</taxon>
        <taxon>Viridiplantae</taxon>
        <taxon>Streptophyta</taxon>
        <taxon>Embryophyta</taxon>
        <taxon>Tracheophyta</taxon>
        <taxon>Spermatophyta</taxon>
        <taxon>Magnoliopsida</taxon>
        <taxon>Liliopsida</taxon>
        <taxon>Poales</taxon>
        <taxon>Poaceae</taxon>
        <taxon>PACMAD clade</taxon>
        <taxon>Chloridoideae</taxon>
        <taxon>Cynodonteae</taxon>
        <taxon>Eleusininae</taxon>
        <taxon>Eleusine</taxon>
    </lineage>
</organism>
<dbReference type="PRINTS" id="PR00625">
    <property type="entry name" value="JDOMAIN"/>
</dbReference>
<dbReference type="CDD" id="cd06257">
    <property type="entry name" value="DnaJ"/>
    <property type="match status" value="1"/>
</dbReference>
<evidence type="ECO:0000256" key="1">
    <source>
        <dbReference type="SAM" id="Coils"/>
    </source>
</evidence>
<dbReference type="GO" id="GO:0005783">
    <property type="term" value="C:endoplasmic reticulum"/>
    <property type="evidence" value="ECO:0007669"/>
    <property type="project" value="UniProtKB-ARBA"/>
</dbReference>
<evidence type="ECO:0000259" key="3">
    <source>
        <dbReference type="PROSITE" id="PS50076"/>
    </source>
</evidence>
<dbReference type="Pfam" id="PF13181">
    <property type="entry name" value="TPR_8"/>
    <property type="match status" value="2"/>
</dbReference>
<accession>A0AAV5D5P3</accession>
<dbReference type="SMART" id="SM00028">
    <property type="entry name" value="TPR"/>
    <property type="match status" value="7"/>
</dbReference>
<feature type="region of interest" description="Disordered" evidence="2">
    <location>
        <begin position="1"/>
        <end position="79"/>
    </location>
</feature>
<dbReference type="Gene3D" id="1.25.40.10">
    <property type="entry name" value="Tetratricopeptide repeat domain"/>
    <property type="match status" value="3"/>
</dbReference>
<sequence>MDSAHDPLAAVSASAPFPTIPAAVSPRPRAGRPRRHAAPFRSDHSASASTSASRRYGSDVSRRPAASSFALQEGSPSVGSWGTSGDANFVFGSGVTGASEPTKSLSSGSGSGEGSLSNLSSVVDKLALDGFCRQSDTDASVPVLVVNVDDRLCTSGSNSSYSLDDQAEQVDEGSGVLSPTIRCQGVETRSLASQAVDASPPCTDGNISTKFGKGDDNLLVRNSEDEGNFAKDGSKISAHGGAHQNFFVFGEHGYQQFTANADQPDVNEVDAADKNGVTYRSEQLNDSAAKDSTCTKFILQDAEHASGLGDKDSSHTELQEISAALEASDSVPSNLGYEDARANVSFNNSTLKTAESSHDGTEFMPSAKMEQPVFHILDCSMCARGNQAFAEGQLTKAEECYTHGIDSFSSTEASRKALMLCYSNRAAARMSLGKMREALSDCREAIDIDSCFLKAQVRAANCLLALGDIDEAQKVFEMCLKSNHLPDSDHKILEEASDGLQKVEKLSGFILQSKEYLVTKAFDKIPSALQMISDALSISNYSDNLMAMKAEALLLLRQYEEVIRFCQETLYLAERNSICFGPEEHLESKNLDTNCCSGKLWRYHLIAKSYFFLGKLEEAQQFIKKYEQTKATECRCQKQSQQSISSFSTAISELHRLKAAGNEAFQAGKYSVAVEHYTAALLRNTDSLHFSAICLCNRAAAYQAMGQILDAIADCSLAVALDADYSKVLSRRSGLYELLRDYDQAANDLHRLISLLEKQLQENMSMSSEQIESTRSNLNRANLRLASLERDIRKGATLNMYLILGIEPSCSAVDIKKAYRKAALRHHPDKAGKSLVRSENINDALWREITNDIRRDADYLFKLIGKAYAMLSDPTMVCITEF</sequence>
<evidence type="ECO:0000313" key="4">
    <source>
        <dbReference type="EMBL" id="GJN06283.1"/>
    </source>
</evidence>
<dbReference type="SUPFAM" id="SSF46565">
    <property type="entry name" value="Chaperone J-domain"/>
    <property type="match status" value="1"/>
</dbReference>
<dbReference type="InterPro" id="IPR011990">
    <property type="entry name" value="TPR-like_helical_dom_sf"/>
</dbReference>
<dbReference type="PANTHER" id="PTHR45181">
    <property type="entry name" value="HEAT SHOCK PROTEIN DNAJ WITH TETRATRICOPEPTIDE REPEAT-CONTAINING PROTEIN"/>
    <property type="match status" value="1"/>
</dbReference>
<keyword evidence="5" id="KW-1185">Reference proteome</keyword>
<dbReference type="InterPro" id="IPR001623">
    <property type="entry name" value="DnaJ_domain"/>
</dbReference>
<protein>
    <recommendedName>
        <fullName evidence="3">J domain-containing protein</fullName>
    </recommendedName>
</protein>
<dbReference type="SUPFAM" id="SSF48452">
    <property type="entry name" value="TPR-like"/>
    <property type="match status" value="2"/>
</dbReference>
<dbReference type="SMART" id="SM00271">
    <property type="entry name" value="DnaJ"/>
    <property type="match status" value="1"/>
</dbReference>
<dbReference type="Proteomes" id="UP001054889">
    <property type="component" value="Unassembled WGS sequence"/>
</dbReference>
<evidence type="ECO:0000256" key="2">
    <source>
        <dbReference type="SAM" id="MobiDB-lite"/>
    </source>
</evidence>
<dbReference type="Gene3D" id="1.10.287.110">
    <property type="entry name" value="DnaJ domain"/>
    <property type="match status" value="1"/>
</dbReference>
<dbReference type="PANTHER" id="PTHR45181:SF14">
    <property type="entry name" value="TETRATRICOPEPTIDE REPEAT (TPR)-LIKE SUPERFAMILY PROTEIN"/>
    <property type="match status" value="1"/>
</dbReference>
<reference evidence="4" key="1">
    <citation type="journal article" date="2018" name="DNA Res.">
        <title>Multiple hybrid de novo genome assembly of finger millet, an orphan allotetraploid crop.</title>
        <authorList>
            <person name="Hatakeyama M."/>
            <person name="Aluri S."/>
            <person name="Balachadran M.T."/>
            <person name="Sivarajan S.R."/>
            <person name="Patrignani A."/>
            <person name="Gruter S."/>
            <person name="Poveda L."/>
            <person name="Shimizu-Inatsugi R."/>
            <person name="Baeten J."/>
            <person name="Francoijs K.J."/>
            <person name="Nataraja K.N."/>
            <person name="Reddy Y.A.N."/>
            <person name="Phadnis S."/>
            <person name="Ravikumar R.L."/>
            <person name="Schlapbach R."/>
            <person name="Sreeman S.M."/>
            <person name="Shimizu K.K."/>
        </authorList>
    </citation>
    <scope>NUCLEOTIDE SEQUENCE</scope>
</reference>
<evidence type="ECO:0000313" key="5">
    <source>
        <dbReference type="Proteomes" id="UP001054889"/>
    </source>
</evidence>
<comment type="caution">
    <text evidence="4">The sequence shown here is derived from an EMBL/GenBank/DDBJ whole genome shotgun (WGS) entry which is preliminary data.</text>
</comment>
<keyword evidence="1" id="KW-0175">Coiled coil</keyword>
<feature type="compositionally biased region" description="Basic residues" evidence="2">
    <location>
        <begin position="29"/>
        <end position="38"/>
    </location>
</feature>
<feature type="compositionally biased region" description="Low complexity" evidence="2">
    <location>
        <begin position="45"/>
        <end position="55"/>
    </location>
</feature>
<dbReference type="InterPro" id="IPR036869">
    <property type="entry name" value="J_dom_sf"/>
</dbReference>
<feature type="coiled-coil region" evidence="1">
    <location>
        <begin position="739"/>
        <end position="791"/>
    </location>
</feature>
<dbReference type="AlphaFoldDB" id="A0AAV5D5P3"/>
<proteinExistence type="predicted"/>
<reference evidence="4" key="2">
    <citation type="submission" date="2021-12" db="EMBL/GenBank/DDBJ databases">
        <title>Resequencing data analysis of finger millet.</title>
        <authorList>
            <person name="Hatakeyama M."/>
            <person name="Aluri S."/>
            <person name="Balachadran M.T."/>
            <person name="Sivarajan S.R."/>
            <person name="Poveda L."/>
            <person name="Shimizu-Inatsugi R."/>
            <person name="Schlapbach R."/>
            <person name="Sreeman S.M."/>
            <person name="Shimizu K.K."/>
        </authorList>
    </citation>
    <scope>NUCLEOTIDE SEQUENCE</scope>
</reference>
<feature type="domain" description="J" evidence="3">
    <location>
        <begin position="799"/>
        <end position="876"/>
    </location>
</feature>
<dbReference type="Pfam" id="PF00226">
    <property type="entry name" value="DnaJ"/>
    <property type="match status" value="1"/>
</dbReference>
<dbReference type="InterPro" id="IPR019734">
    <property type="entry name" value="TPR_rpt"/>
</dbReference>
<gene>
    <name evidence="4" type="primary">ga23994</name>
    <name evidence="4" type="ORF">PR202_ga23994</name>
</gene>
<dbReference type="PROSITE" id="PS50076">
    <property type="entry name" value="DNAJ_2"/>
    <property type="match status" value="1"/>
</dbReference>
<name>A0AAV5D5P3_ELECO</name>
<dbReference type="EMBL" id="BQKI01000012">
    <property type="protein sequence ID" value="GJN06283.1"/>
    <property type="molecule type" value="Genomic_DNA"/>
</dbReference>